<protein>
    <submittedName>
        <fullName evidence="1">Uncharacterized protein</fullName>
    </submittedName>
</protein>
<reference evidence="1 2" key="1">
    <citation type="journal article" date="2019" name="Genome Biol. Evol.">
        <title>Insights into the evolution of the New World diploid cottons (Gossypium, subgenus Houzingenia) based on genome sequencing.</title>
        <authorList>
            <person name="Grover C.E."/>
            <person name="Arick M.A. 2nd"/>
            <person name="Thrash A."/>
            <person name="Conover J.L."/>
            <person name="Sanders W.S."/>
            <person name="Peterson D.G."/>
            <person name="Frelichowski J.E."/>
            <person name="Scheffler J.A."/>
            <person name="Scheffler B.E."/>
            <person name="Wendel J.F."/>
        </authorList>
    </citation>
    <scope>NUCLEOTIDE SEQUENCE [LARGE SCALE GENOMIC DNA]</scope>
    <source>
        <strain evidence="1">1</strain>
        <tissue evidence="1">Leaf</tissue>
    </source>
</reference>
<evidence type="ECO:0000313" key="1">
    <source>
        <dbReference type="EMBL" id="MBA0877055.1"/>
    </source>
</evidence>
<gene>
    <name evidence="1" type="ORF">Goshw_006412</name>
</gene>
<dbReference type="OrthoDB" id="3358371at2759"/>
<organism evidence="1 2">
    <name type="scientific">Gossypium schwendimanii</name>
    <name type="common">Cotton</name>
    <dbReference type="NCBI Taxonomy" id="34291"/>
    <lineage>
        <taxon>Eukaryota</taxon>
        <taxon>Viridiplantae</taxon>
        <taxon>Streptophyta</taxon>
        <taxon>Embryophyta</taxon>
        <taxon>Tracheophyta</taxon>
        <taxon>Spermatophyta</taxon>
        <taxon>Magnoliopsida</taxon>
        <taxon>eudicotyledons</taxon>
        <taxon>Gunneridae</taxon>
        <taxon>Pentapetalae</taxon>
        <taxon>rosids</taxon>
        <taxon>malvids</taxon>
        <taxon>Malvales</taxon>
        <taxon>Malvaceae</taxon>
        <taxon>Malvoideae</taxon>
        <taxon>Gossypium</taxon>
    </lineage>
</organism>
<comment type="caution">
    <text evidence="1">The sequence shown here is derived from an EMBL/GenBank/DDBJ whole genome shotgun (WGS) entry which is preliminary data.</text>
</comment>
<name>A0A7J9N117_GOSSC</name>
<dbReference type="AlphaFoldDB" id="A0A7J9N117"/>
<sequence length="35" mass="4202">MLMRQSLTCSTDLIRGLRQKLIRFRIESSLKTIRH</sequence>
<proteinExistence type="predicted"/>
<evidence type="ECO:0000313" key="2">
    <source>
        <dbReference type="Proteomes" id="UP000593576"/>
    </source>
</evidence>
<accession>A0A7J9N117</accession>
<keyword evidence="2" id="KW-1185">Reference proteome</keyword>
<dbReference type="EMBL" id="JABFAF010267004">
    <property type="protein sequence ID" value="MBA0877055.1"/>
    <property type="molecule type" value="Genomic_DNA"/>
</dbReference>
<dbReference type="Proteomes" id="UP000593576">
    <property type="component" value="Unassembled WGS sequence"/>
</dbReference>